<feature type="domain" description="Ammonium transporter AmtB-like" evidence="9">
    <location>
        <begin position="74"/>
        <end position="483"/>
    </location>
</feature>
<feature type="transmembrane region" description="Helical" evidence="8">
    <location>
        <begin position="195"/>
        <end position="217"/>
    </location>
</feature>
<feature type="transmembrane region" description="Helical" evidence="8">
    <location>
        <begin position="237"/>
        <end position="255"/>
    </location>
</feature>
<evidence type="ECO:0000256" key="4">
    <source>
        <dbReference type="ARBA" id="ARBA00022692"/>
    </source>
</evidence>
<feature type="transmembrane region" description="Helical" evidence="8">
    <location>
        <begin position="67"/>
        <end position="88"/>
    </location>
</feature>
<comment type="similarity">
    <text evidence="2">Belongs to the ammonia transporter channel (TC 1.A.11.2) family.</text>
</comment>
<evidence type="ECO:0000256" key="8">
    <source>
        <dbReference type="SAM" id="Phobius"/>
    </source>
</evidence>
<dbReference type="PANTHER" id="PTHR11730:SF6">
    <property type="entry name" value="AMMONIUM TRANSPORTER"/>
    <property type="match status" value="1"/>
</dbReference>
<dbReference type="InterPro" id="IPR029020">
    <property type="entry name" value="Ammonium/urea_transptr"/>
</dbReference>
<keyword evidence="6 8" id="KW-0472">Membrane</keyword>
<feature type="transmembrane region" description="Helical" evidence="8">
    <location>
        <begin position="398"/>
        <end position="419"/>
    </location>
</feature>
<accession>A0A1L9NYJ0</accession>
<evidence type="ECO:0000256" key="3">
    <source>
        <dbReference type="ARBA" id="ARBA00022448"/>
    </source>
</evidence>
<sequence length="500" mass="53076">MKIANLMFDCAPADRIHDGRHRKNDSQRGVLTVEDQIAELVAKVAALEAAGSGAGAKVTNTMFAETYYYLTIPLMIIIHAGFLAYEMGASRLKNVLSSGVKNILAFAFMIPTFYFFGWWVYFGFPTGIPGAAGPMGISGVEYANSIAWGWGESAQYMGPNIADNISGVFFGAFALFACTTASIMSGAVIERIQTVGFIILAVVLGSFAWVVAAAWGWHADGWMVTKWGVHDFGAAGLVHAVAGFFALGVLINLGPRIGKFNADGSANHIPGHNMPLTVVGLMLIIVGFWGFLMACVVPPGEAWSWFPDKFATIYGTPITLGSLSFNILMGVAGGIIGTWLFTRDPFWMMSGALAGIISTASGLDIYFPAHAFLIAMSAGLILKPCADWLERRGIDDAVGAVTVHGTIGLYGVVMLGIWGAGYPSLAIDNAPTVSLMGQIGGAVVFFLLGFVPGYVVSYILKMFGMLRIREGAELAGMDLVKVPAAGYPEWGTDAPVTPAE</sequence>
<evidence type="ECO:0000256" key="5">
    <source>
        <dbReference type="ARBA" id="ARBA00022989"/>
    </source>
</evidence>
<dbReference type="SUPFAM" id="SSF111352">
    <property type="entry name" value="Ammonium transporter"/>
    <property type="match status" value="1"/>
</dbReference>
<dbReference type="PANTHER" id="PTHR11730">
    <property type="entry name" value="AMMONIUM TRANSPORTER"/>
    <property type="match status" value="1"/>
</dbReference>
<gene>
    <name evidence="10" type="primary">nrgA_2</name>
    <name evidence="10" type="ORF">PFRI_14420</name>
</gene>
<feature type="transmembrane region" description="Helical" evidence="8">
    <location>
        <begin position="439"/>
        <end position="460"/>
    </location>
</feature>
<proteinExistence type="inferred from homology"/>
<keyword evidence="7" id="KW-0924">Ammonia transport</keyword>
<keyword evidence="5 8" id="KW-1133">Transmembrane helix</keyword>
<evidence type="ECO:0000313" key="11">
    <source>
        <dbReference type="Proteomes" id="UP000184514"/>
    </source>
</evidence>
<dbReference type="InterPro" id="IPR024041">
    <property type="entry name" value="NH4_transpt_AmtB-like_dom"/>
</dbReference>
<dbReference type="GO" id="GO:0016020">
    <property type="term" value="C:membrane"/>
    <property type="evidence" value="ECO:0007669"/>
    <property type="project" value="UniProtKB-SubCell"/>
</dbReference>
<evidence type="ECO:0000256" key="7">
    <source>
        <dbReference type="ARBA" id="ARBA00023177"/>
    </source>
</evidence>
<dbReference type="GO" id="GO:0008519">
    <property type="term" value="F:ammonium channel activity"/>
    <property type="evidence" value="ECO:0007669"/>
    <property type="project" value="InterPro"/>
</dbReference>
<protein>
    <submittedName>
        <fullName evidence="10">Ammonium transporter NrgA</fullName>
    </submittedName>
</protein>
<evidence type="ECO:0000313" key="10">
    <source>
        <dbReference type="EMBL" id="OJI94311.1"/>
    </source>
</evidence>
<keyword evidence="3" id="KW-0813">Transport</keyword>
<dbReference type="GO" id="GO:0097272">
    <property type="term" value="P:ammonium homeostasis"/>
    <property type="evidence" value="ECO:0007669"/>
    <property type="project" value="TreeGrafter"/>
</dbReference>
<feature type="transmembrane region" description="Helical" evidence="8">
    <location>
        <begin position="100"/>
        <end position="121"/>
    </location>
</feature>
<name>A0A1L9NYJ0_9RHOB</name>
<dbReference type="Proteomes" id="UP000184514">
    <property type="component" value="Unassembled WGS sequence"/>
</dbReference>
<evidence type="ECO:0000256" key="1">
    <source>
        <dbReference type="ARBA" id="ARBA00004141"/>
    </source>
</evidence>
<keyword evidence="4 8" id="KW-0812">Transmembrane</keyword>
<feature type="transmembrane region" description="Helical" evidence="8">
    <location>
        <begin position="165"/>
        <end position="188"/>
    </location>
</feature>
<dbReference type="Gene3D" id="1.10.3430.10">
    <property type="entry name" value="Ammonium transporter AmtB like domains"/>
    <property type="match status" value="1"/>
</dbReference>
<dbReference type="EMBL" id="MLCB01000106">
    <property type="protein sequence ID" value="OJI94311.1"/>
    <property type="molecule type" value="Genomic_DNA"/>
</dbReference>
<evidence type="ECO:0000256" key="2">
    <source>
        <dbReference type="ARBA" id="ARBA00005887"/>
    </source>
</evidence>
<organism evidence="10 11">
    <name type="scientific">Planktotalea frisia</name>
    <dbReference type="NCBI Taxonomy" id="696762"/>
    <lineage>
        <taxon>Bacteria</taxon>
        <taxon>Pseudomonadati</taxon>
        <taxon>Pseudomonadota</taxon>
        <taxon>Alphaproteobacteria</taxon>
        <taxon>Rhodobacterales</taxon>
        <taxon>Paracoccaceae</taxon>
        <taxon>Planktotalea</taxon>
    </lineage>
</organism>
<comment type="subcellular location">
    <subcellularLocation>
        <location evidence="1">Membrane</location>
        <topology evidence="1">Multi-pass membrane protein</topology>
    </subcellularLocation>
</comment>
<feature type="transmembrane region" description="Helical" evidence="8">
    <location>
        <begin position="276"/>
        <end position="300"/>
    </location>
</feature>
<dbReference type="Pfam" id="PF00909">
    <property type="entry name" value="Ammonium_transp"/>
    <property type="match status" value="1"/>
</dbReference>
<evidence type="ECO:0000259" key="9">
    <source>
        <dbReference type="Pfam" id="PF00909"/>
    </source>
</evidence>
<dbReference type="AlphaFoldDB" id="A0A1L9NYJ0"/>
<feature type="transmembrane region" description="Helical" evidence="8">
    <location>
        <begin position="320"/>
        <end position="341"/>
    </location>
</feature>
<keyword evidence="11" id="KW-1185">Reference proteome</keyword>
<dbReference type="STRING" id="696762.PFRI_14420"/>
<reference evidence="10 11" key="1">
    <citation type="submission" date="2016-10" db="EMBL/GenBank/DDBJ databases">
        <title>Genome sequence of Planktotalea frisia SH6-1.</title>
        <authorList>
            <person name="Poehlein A."/>
            <person name="Bakenhus I."/>
            <person name="Voget S."/>
            <person name="Brinkhoff T."/>
            <person name="Simon M."/>
        </authorList>
    </citation>
    <scope>NUCLEOTIDE SEQUENCE [LARGE SCALE GENOMIC DNA]</scope>
    <source>
        <strain evidence="10 11">SH6-1</strain>
    </source>
</reference>
<evidence type="ECO:0000256" key="6">
    <source>
        <dbReference type="ARBA" id="ARBA00023136"/>
    </source>
</evidence>
<comment type="caution">
    <text evidence="10">The sequence shown here is derived from an EMBL/GenBank/DDBJ whole genome shotgun (WGS) entry which is preliminary data.</text>
</comment>